<proteinExistence type="predicted"/>
<protein>
    <submittedName>
        <fullName evidence="1">Uncharacterized protein</fullName>
    </submittedName>
</protein>
<dbReference type="EMBL" id="FMIN01000164">
    <property type="protein sequence ID" value="SCL86173.1"/>
    <property type="molecule type" value="Genomic_DNA"/>
</dbReference>
<dbReference type="AlphaFoldDB" id="A0A1C6WFB9"/>
<accession>A0A1C6WFB9</accession>
<sequence length="84" mass="9622">ISENKTIIAMTSADIDDHNPYIKKYKNKIVKSANLFKTDIDSEDDIRRGELQKVFINLAGYLIEKKGENLEITYVESIEGHSTF</sequence>
<feature type="non-terminal residue" evidence="1">
    <location>
        <position position="1"/>
    </location>
</feature>
<evidence type="ECO:0000313" key="1">
    <source>
        <dbReference type="EMBL" id="SCL86173.1"/>
    </source>
</evidence>
<gene>
    <name evidence="1" type="ORF">PCHDS_000508400</name>
</gene>
<organism evidence="1">
    <name type="scientific">Plasmodium chabaudi adami</name>
    <dbReference type="NCBI Taxonomy" id="5826"/>
    <lineage>
        <taxon>Eukaryota</taxon>
        <taxon>Sar</taxon>
        <taxon>Alveolata</taxon>
        <taxon>Apicomplexa</taxon>
        <taxon>Aconoidasida</taxon>
        <taxon>Haemosporida</taxon>
        <taxon>Plasmodiidae</taxon>
        <taxon>Plasmodium</taxon>
        <taxon>Plasmodium (Vinckeia)</taxon>
    </lineage>
</organism>
<reference evidence="1" key="1">
    <citation type="submission" date="2016-08" db="EMBL/GenBank/DDBJ databases">
        <authorList>
            <consortium name="Pathogen Informatics"/>
        </authorList>
    </citation>
    <scope>NUCLEOTIDE SEQUENCE</scope>
    <source>
        <strain evidence="1">DS</strain>
    </source>
</reference>
<name>A0A1C6WFB9_PLACE</name>
<dbReference type="Proteomes" id="UP000507536">
    <property type="component" value="Unassembled WGS sequence"/>
</dbReference>